<dbReference type="Proteomes" id="UP000236340">
    <property type="component" value="Unassembled WGS sequence"/>
</dbReference>
<dbReference type="InterPro" id="IPR036280">
    <property type="entry name" value="Multihaem_cyt_sf"/>
</dbReference>
<dbReference type="Gene3D" id="1.10.1130.10">
    <property type="entry name" value="Flavocytochrome C3, Chain A"/>
    <property type="match status" value="1"/>
</dbReference>
<dbReference type="OrthoDB" id="5477228at2"/>
<accession>A0A2K2HBZ2</accession>
<proteinExistence type="predicted"/>
<gene>
    <name evidence="2" type="ORF">C2E25_05475</name>
</gene>
<evidence type="ECO:0000259" key="1">
    <source>
        <dbReference type="Pfam" id="PF09699"/>
    </source>
</evidence>
<organism evidence="2 3">
    <name type="scientific">Geothermobacter hydrogeniphilus</name>
    <dbReference type="NCBI Taxonomy" id="1969733"/>
    <lineage>
        <taxon>Bacteria</taxon>
        <taxon>Pseudomonadati</taxon>
        <taxon>Thermodesulfobacteriota</taxon>
        <taxon>Desulfuromonadia</taxon>
        <taxon>Desulfuromonadales</taxon>
        <taxon>Geothermobacteraceae</taxon>
        <taxon>Geothermobacter</taxon>
    </lineage>
</organism>
<dbReference type="Pfam" id="PF09699">
    <property type="entry name" value="Paired_CXXCH_1"/>
    <property type="match status" value="1"/>
</dbReference>
<feature type="domain" description="Doubled CXXCH motif" evidence="1">
    <location>
        <begin position="495"/>
        <end position="528"/>
    </location>
</feature>
<evidence type="ECO:0000313" key="3">
    <source>
        <dbReference type="Proteomes" id="UP000236340"/>
    </source>
</evidence>
<protein>
    <recommendedName>
        <fullName evidence="1">Doubled CXXCH motif domain-containing protein</fullName>
    </recommendedName>
</protein>
<dbReference type="EMBL" id="PPFX01000008">
    <property type="protein sequence ID" value="PNU20835.1"/>
    <property type="molecule type" value="Genomic_DNA"/>
</dbReference>
<reference evidence="2 3" key="1">
    <citation type="journal article" date="2018" name="Genome Announc.">
        <title>Genome Sequence of Geothermobacter sp. HR-1 Iron Reducer from the Loihi Seamount.</title>
        <authorList>
            <person name="Smith H."/>
            <person name="Abuyen K."/>
            <person name="Tremblay J."/>
            <person name="Savalia P."/>
            <person name="Perez-Rodriguez I."/>
            <person name="Emerson D."/>
            <person name="Tully B."/>
            <person name="Amend J."/>
        </authorList>
    </citation>
    <scope>NUCLEOTIDE SEQUENCE [LARGE SCALE GENOMIC DNA]</scope>
    <source>
        <strain evidence="2 3">HR-1</strain>
    </source>
</reference>
<sequence>MFAIPAADVTEIAAQPITLQADGNYDAASMNVDEPLEDLVNGNFTPTGGGVANYVTAVTDANGKAVLTGLPVAASDEFFIYVAPAATDSGHLPGGSLCRNAVTGASLNNKVTAVELSTTPSATATNIGSSACLVCHGTKSGVKQTAHKHGIMNIGSPSGLQDLTEFDADNGIYNYMAGVGMFTAGDATSGGTTVWFYDYDATRGFDKFQTQMTDPGTGHTVYATVRLYKDTTSGKYMMQITNIKNATDPNSPMDIEAVLTYGGGVYKQRYLTKSASGASLHMMPLQYQATGDDTSGDRTRKQYRDYHMDRWYDVNTDTLTTPAAAKSFDINCAACHYNDYQVTQNAGGEFTATAVADPNGTVNPLTGTQQEMNVGCETCHGPGSEHQAAGGNGVAIVNPNDLSVSRVTMICGRCHSRPEGNSSFAGVNTDQPLDTNDEMLHPGGSRADYLANNTFRDDANSGSMWGDGLHSKSHHQQYTDFIKTVKYRNGSALKTCVDCHDIHAPGTDRHQLSGTSDNTLCASCHPTQGADIVAHMTAKTGTSVMPSNTMCTQCHFTKNAKSGAGDPVGKVGASGTTYRHNDISSHLLDVPTKADTSPSNPMPVPYTNTCGSCHSLSAPL</sequence>
<evidence type="ECO:0000313" key="2">
    <source>
        <dbReference type="EMBL" id="PNU20835.1"/>
    </source>
</evidence>
<comment type="caution">
    <text evidence="2">The sequence shown here is derived from an EMBL/GenBank/DDBJ whole genome shotgun (WGS) entry which is preliminary data.</text>
</comment>
<dbReference type="RefSeq" id="WP_103114774.1">
    <property type="nucleotide sequence ID" value="NZ_PPFX01000008.1"/>
</dbReference>
<dbReference type="SUPFAM" id="SSF48695">
    <property type="entry name" value="Multiheme cytochromes"/>
    <property type="match status" value="1"/>
</dbReference>
<dbReference type="AlphaFoldDB" id="A0A2K2HBZ2"/>
<name>A0A2K2HBZ2_9BACT</name>
<dbReference type="InterPro" id="IPR010177">
    <property type="entry name" value="Paired_CXXCH_1"/>
</dbReference>